<evidence type="ECO:0000256" key="1">
    <source>
        <dbReference type="SAM" id="Phobius"/>
    </source>
</evidence>
<organism evidence="2 3">
    <name type="scientific">Streptomyces sannanensis</name>
    <dbReference type="NCBI Taxonomy" id="285536"/>
    <lineage>
        <taxon>Bacteria</taxon>
        <taxon>Bacillati</taxon>
        <taxon>Actinomycetota</taxon>
        <taxon>Actinomycetes</taxon>
        <taxon>Kitasatosporales</taxon>
        <taxon>Streptomycetaceae</taxon>
        <taxon>Streptomyces</taxon>
    </lineage>
</organism>
<evidence type="ECO:0000313" key="3">
    <source>
        <dbReference type="Proteomes" id="UP001499990"/>
    </source>
</evidence>
<gene>
    <name evidence="2" type="ORF">GCM10020367_62330</name>
</gene>
<keyword evidence="3" id="KW-1185">Reference proteome</keyword>
<protein>
    <recommendedName>
        <fullName evidence="4">DUF3040 domain-containing protein</fullName>
    </recommendedName>
</protein>
<feature type="transmembrane region" description="Helical" evidence="1">
    <location>
        <begin position="52"/>
        <end position="71"/>
    </location>
</feature>
<evidence type="ECO:0008006" key="4">
    <source>
        <dbReference type="Google" id="ProtNLM"/>
    </source>
</evidence>
<accession>A0ABP6SLB5</accession>
<name>A0ABP6SLB5_9ACTN</name>
<keyword evidence="1" id="KW-0472">Membrane</keyword>
<proteinExistence type="predicted"/>
<sequence>MDGAGLSDHEQRILSEIESDLQGDETLDRRMRTMRWGHPVPHLPTRMPKPSGLTVSLLGALSLTLLIAAVVTTAQALIWAFAVVWAVTVLGAFQLVCCWMKRTGDRGT</sequence>
<feature type="transmembrane region" description="Helical" evidence="1">
    <location>
        <begin position="77"/>
        <end position="100"/>
    </location>
</feature>
<keyword evidence="1" id="KW-1133">Transmembrane helix</keyword>
<dbReference type="Pfam" id="PF11239">
    <property type="entry name" value="DUF3040"/>
    <property type="match status" value="1"/>
</dbReference>
<dbReference type="InterPro" id="IPR021401">
    <property type="entry name" value="DUF3040"/>
</dbReference>
<evidence type="ECO:0000313" key="2">
    <source>
        <dbReference type="EMBL" id="GAA3379310.1"/>
    </source>
</evidence>
<comment type="caution">
    <text evidence="2">The sequence shown here is derived from an EMBL/GenBank/DDBJ whole genome shotgun (WGS) entry which is preliminary data.</text>
</comment>
<dbReference type="Proteomes" id="UP001499990">
    <property type="component" value="Unassembled WGS sequence"/>
</dbReference>
<dbReference type="EMBL" id="BAAAYL010000001">
    <property type="protein sequence ID" value="GAA3379310.1"/>
    <property type="molecule type" value="Genomic_DNA"/>
</dbReference>
<dbReference type="RefSeq" id="WP_345043887.1">
    <property type="nucleotide sequence ID" value="NZ_BAAAYL010000001.1"/>
</dbReference>
<reference evidence="3" key="1">
    <citation type="journal article" date="2019" name="Int. J. Syst. Evol. Microbiol.">
        <title>The Global Catalogue of Microorganisms (GCM) 10K type strain sequencing project: providing services to taxonomists for standard genome sequencing and annotation.</title>
        <authorList>
            <consortium name="The Broad Institute Genomics Platform"/>
            <consortium name="The Broad Institute Genome Sequencing Center for Infectious Disease"/>
            <person name="Wu L."/>
            <person name="Ma J."/>
        </authorList>
    </citation>
    <scope>NUCLEOTIDE SEQUENCE [LARGE SCALE GENOMIC DNA]</scope>
    <source>
        <strain evidence="3">JCM 9651</strain>
    </source>
</reference>
<keyword evidence="1" id="KW-0812">Transmembrane</keyword>